<keyword evidence="7 14" id="KW-0418">Kinase</keyword>
<evidence type="ECO:0000313" key="15">
    <source>
        <dbReference type="Proteomes" id="UP001314903"/>
    </source>
</evidence>
<dbReference type="NCBIfam" id="TIGR00147">
    <property type="entry name" value="YegS/Rv2252/BmrU family lipid kinase"/>
    <property type="match status" value="1"/>
</dbReference>
<evidence type="ECO:0000256" key="11">
    <source>
        <dbReference type="ARBA" id="ARBA00023209"/>
    </source>
</evidence>
<dbReference type="Pfam" id="PF00781">
    <property type="entry name" value="DAGK_cat"/>
    <property type="match status" value="1"/>
</dbReference>
<comment type="cofactor">
    <cofactor evidence="1">
        <name>Mg(2+)</name>
        <dbReference type="ChEBI" id="CHEBI:18420"/>
    </cofactor>
</comment>
<dbReference type="InterPro" id="IPR017438">
    <property type="entry name" value="ATP-NAD_kinase_N"/>
</dbReference>
<dbReference type="InterPro" id="IPR005218">
    <property type="entry name" value="Diacylglycerol/lipid_kinase"/>
</dbReference>
<keyword evidence="11" id="KW-0594">Phospholipid biosynthesis</keyword>
<dbReference type="SUPFAM" id="SSF111331">
    <property type="entry name" value="NAD kinase/diacylglycerol kinase-like"/>
    <property type="match status" value="1"/>
</dbReference>
<dbReference type="Pfam" id="PF19279">
    <property type="entry name" value="YegS_C"/>
    <property type="match status" value="1"/>
</dbReference>
<organism evidence="14 15">
    <name type="scientific">Acetoanaerobium pronyense</name>
    <dbReference type="NCBI Taxonomy" id="1482736"/>
    <lineage>
        <taxon>Bacteria</taxon>
        <taxon>Bacillati</taxon>
        <taxon>Bacillota</taxon>
        <taxon>Clostridia</taxon>
        <taxon>Peptostreptococcales</taxon>
        <taxon>Filifactoraceae</taxon>
        <taxon>Acetoanaerobium</taxon>
    </lineage>
</organism>
<dbReference type="PANTHER" id="PTHR12358:SF106">
    <property type="entry name" value="LIPID KINASE YEGS"/>
    <property type="match status" value="1"/>
</dbReference>
<evidence type="ECO:0000256" key="2">
    <source>
        <dbReference type="ARBA" id="ARBA00005983"/>
    </source>
</evidence>
<comment type="caution">
    <text evidence="14">The sequence shown here is derived from an EMBL/GenBank/DDBJ whole genome shotgun (WGS) entry which is preliminary data.</text>
</comment>
<dbReference type="InterPro" id="IPR045540">
    <property type="entry name" value="YegS/DAGK_C"/>
</dbReference>
<evidence type="ECO:0000256" key="12">
    <source>
        <dbReference type="ARBA" id="ARBA00023264"/>
    </source>
</evidence>
<feature type="domain" description="DAGKc" evidence="13">
    <location>
        <begin position="1"/>
        <end position="130"/>
    </location>
</feature>
<evidence type="ECO:0000256" key="4">
    <source>
        <dbReference type="ARBA" id="ARBA00022679"/>
    </source>
</evidence>
<protein>
    <submittedName>
        <fullName evidence="14">YegS/Rv2252/BmrU family lipid kinase</fullName>
    </submittedName>
</protein>
<keyword evidence="8" id="KW-0067">ATP-binding</keyword>
<evidence type="ECO:0000256" key="7">
    <source>
        <dbReference type="ARBA" id="ARBA00022777"/>
    </source>
</evidence>
<reference evidence="14 15" key="1">
    <citation type="submission" date="2021-03" db="EMBL/GenBank/DDBJ databases">
        <title>Genomic Encyclopedia of Type Strains, Phase IV (KMG-IV): sequencing the most valuable type-strain genomes for metagenomic binning, comparative biology and taxonomic classification.</title>
        <authorList>
            <person name="Goeker M."/>
        </authorList>
    </citation>
    <scope>NUCLEOTIDE SEQUENCE [LARGE SCALE GENOMIC DNA]</scope>
    <source>
        <strain evidence="14 15">DSM 27512</strain>
    </source>
</reference>
<dbReference type="InterPro" id="IPR050187">
    <property type="entry name" value="Lipid_Phosphate_FormReg"/>
</dbReference>
<proteinExistence type="inferred from homology"/>
<keyword evidence="12" id="KW-1208">Phospholipid metabolism</keyword>
<evidence type="ECO:0000256" key="3">
    <source>
        <dbReference type="ARBA" id="ARBA00022516"/>
    </source>
</evidence>
<comment type="similarity">
    <text evidence="2">Belongs to the diacylglycerol/lipid kinase family.</text>
</comment>
<keyword evidence="4" id="KW-0808">Transferase</keyword>
<dbReference type="InterPro" id="IPR001206">
    <property type="entry name" value="Diacylglycerol_kinase_cat_dom"/>
</dbReference>
<dbReference type="PANTHER" id="PTHR12358">
    <property type="entry name" value="SPHINGOSINE KINASE"/>
    <property type="match status" value="1"/>
</dbReference>
<evidence type="ECO:0000256" key="5">
    <source>
        <dbReference type="ARBA" id="ARBA00022723"/>
    </source>
</evidence>
<evidence type="ECO:0000256" key="1">
    <source>
        <dbReference type="ARBA" id="ARBA00001946"/>
    </source>
</evidence>
<sequence length="296" mass="32518">MKALIILNPSSGKEKAKGYEEKLVEVLKPRYDEINIKYTKKKNDAKNFAYEAANEDYDLVISLGGDGTVNETVNGIAPNKKRPALGIIPMGTVNDLARALDIPLDPEEAIDMLKDSKEKEIDIGMVNERYFTNVVSVGNIAKAVHEVESEEKSKLGPLAYFIAGTKEVINSEDFLVKLKYENKLSELKISLLAIGLSGALAGFGDFLKEAKPDDGKLHVLAIKSLDIGNALKILPSAVTGKITESENVIYFTTDNINVRLVEHEEKESDIDGEKGPNLPLDIKVLPKHLKVMIKNS</sequence>
<evidence type="ECO:0000256" key="6">
    <source>
        <dbReference type="ARBA" id="ARBA00022741"/>
    </source>
</evidence>
<keyword evidence="10" id="KW-0443">Lipid metabolism</keyword>
<keyword evidence="15" id="KW-1185">Reference proteome</keyword>
<evidence type="ECO:0000256" key="10">
    <source>
        <dbReference type="ARBA" id="ARBA00023098"/>
    </source>
</evidence>
<dbReference type="PROSITE" id="PS50146">
    <property type="entry name" value="DAGK"/>
    <property type="match status" value="1"/>
</dbReference>
<evidence type="ECO:0000256" key="9">
    <source>
        <dbReference type="ARBA" id="ARBA00022842"/>
    </source>
</evidence>
<keyword evidence="6" id="KW-0547">Nucleotide-binding</keyword>
<evidence type="ECO:0000256" key="8">
    <source>
        <dbReference type="ARBA" id="ARBA00022840"/>
    </source>
</evidence>
<dbReference type="Proteomes" id="UP001314903">
    <property type="component" value="Unassembled WGS sequence"/>
</dbReference>
<keyword evidence="5" id="KW-0479">Metal-binding</keyword>
<accession>A0ABS4KK93</accession>
<evidence type="ECO:0000313" key="14">
    <source>
        <dbReference type="EMBL" id="MBP2028179.1"/>
    </source>
</evidence>
<gene>
    <name evidence="14" type="ORF">J2Z35_001980</name>
</gene>
<evidence type="ECO:0000259" key="13">
    <source>
        <dbReference type="PROSITE" id="PS50146"/>
    </source>
</evidence>
<dbReference type="EMBL" id="JAGGLI010000022">
    <property type="protein sequence ID" value="MBP2028179.1"/>
    <property type="molecule type" value="Genomic_DNA"/>
</dbReference>
<dbReference type="SMART" id="SM00046">
    <property type="entry name" value="DAGKc"/>
    <property type="match status" value="1"/>
</dbReference>
<dbReference type="InterPro" id="IPR016064">
    <property type="entry name" value="NAD/diacylglycerol_kinase_sf"/>
</dbReference>
<name>A0ABS4KK93_9FIRM</name>
<keyword evidence="3" id="KW-0444">Lipid biosynthesis</keyword>
<dbReference type="Gene3D" id="3.40.50.10330">
    <property type="entry name" value="Probable inorganic polyphosphate/atp-NAD kinase, domain 1"/>
    <property type="match status" value="1"/>
</dbReference>
<keyword evidence="9" id="KW-0460">Magnesium</keyword>
<dbReference type="RefSeq" id="WP_209661231.1">
    <property type="nucleotide sequence ID" value="NZ_JAGGLI010000022.1"/>
</dbReference>
<dbReference type="Gene3D" id="2.60.200.40">
    <property type="match status" value="1"/>
</dbReference>
<dbReference type="GO" id="GO:0016301">
    <property type="term" value="F:kinase activity"/>
    <property type="evidence" value="ECO:0007669"/>
    <property type="project" value="UniProtKB-KW"/>
</dbReference>